<dbReference type="EMBL" id="MCBQ01021056">
    <property type="protein sequence ID" value="RKF54325.1"/>
    <property type="molecule type" value="Genomic_DNA"/>
</dbReference>
<gene>
    <name evidence="2" type="ORF">GcM3_210038</name>
</gene>
<protein>
    <recommendedName>
        <fullName evidence="1">STEEP1 domain-containing protein</fullName>
    </recommendedName>
</protein>
<keyword evidence="3" id="KW-1185">Reference proteome</keyword>
<proteinExistence type="predicted"/>
<evidence type="ECO:0000259" key="1">
    <source>
        <dbReference type="Pfam" id="PF25809"/>
    </source>
</evidence>
<dbReference type="InterPro" id="IPR057965">
    <property type="entry name" value="STEEP1_dom"/>
</dbReference>
<sequence length="168" mass="18786">MAPQIHTYHCICTSLLFASTHLLSSLPRRSPDTGSIDSAIILPLPNLPAGSGETQVLPAEGYTLLLGIQRDPRICTIRRSDGFEKRILCYCNKCNVIVGYELPREHRTSQNGMNLRNDDTDNQGSEQFQDKVIYLLPGGLMTTEYMISKKIVTEENIRIDKETSGVLM</sequence>
<reference evidence="2 3" key="1">
    <citation type="journal article" date="2018" name="BMC Genomics">
        <title>Comparative genome analyses reveal sequence features reflecting distinct modes of host-adaptation between dicot and monocot powdery mildew.</title>
        <authorList>
            <person name="Wu Y."/>
            <person name="Ma X."/>
            <person name="Pan Z."/>
            <person name="Kale S.D."/>
            <person name="Song Y."/>
            <person name="King H."/>
            <person name="Zhang Q."/>
            <person name="Presley C."/>
            <person name="Deng X."/>
            <person name="Wei C.I."/>
            <person name="Xiao S."/>
        </authorList>
    </citation>
    <scope>NUCLEOTIDE SEQUENCE [LARGE SCALE GENOMIC DNA]</scope>
    <source>
        <strain evidence="2">UMSG3</strain>
    </source>
</reference>
<organism evidence="2 3">
    <name type="scientific">Golovinomyces cichoracearum</name>
    <dbReference type="NCBI Taxonomy" id="62708"/>
    <lineage>
        <taxon>Eukaryota</taxon>
        <taxon>Fungi</taxon>
        <taxon>Dikarya</taxon>
        <taxon>Ascomycota</taxon>
        <taxon>Pezizomycotina</taxon>
        <taxon>Leotiomycetes</taxon>
        <taxon>Erysiphales</taxon>
        <taxon>Erysiphaceae</taxon>
        <taxon>Golovinomyces</taxon>
    </lineage>
</organism>
<comment type="caution">
    <text evidence="2">The sequence shown here is derived from an EMBL/GenBank/DDBJ whole genome shotgun (WGS) entry which is preliminary data.</text>
</comment>
<feature type="domain" description="STEEP1" evidence="1">
    <location>
        <begin position="4"/>
        <end position="146"/>
    </location>
</feature>
<evidence type="ECO:0000313" key="2">
    <source>
        <dbReference type="EMBL" id="RKF54325.1"/>
    </source>
</evidence>
<accession>A0A420HA69</accession>
<dbReference type="Pfam" id="PF25809">
    <property type="entry name" value="STEEP1"/>
    <property type="match status" value="1"/>
</dbReference>
<name>A0A420HA69_9PEZI</name>
<dbReference type="Proteomes" id="UP000283383">
    <property type="component" value="Unassembled WGS sequence"/>
</dbReference>
<dbReference type="STRING" id="62708.A0A420HA69"/>
<dbReference type="AlphaFoldDB" id="A0A420HA69"/>
<evidence type="ECO:0000313" key="3">
    <source>
        <dbReference type="Proteomes" id="UP000283383"/>
    </source>
</evidence>